<dbReference type="RefSeq" id="XP_001839694.2">
    <property type="nucleotide sequence ID" value="XM_001839642.2"/>
</dbReference>
<keyword evidence="6" id="KW-1185">Reference proteome</keyword>
<feature type="coiled-coil region" evidence="4">
    <location>
        <begin position="60"/>
        <end position="87"/>
    </location>
</feature>
<keyword evidence="4" id="KW-0175">Coiled coil</keyword>
<dbReference type="EMBL" id="AACS02000011">
    <property type="protein sequence ID" value="EAU82090.2"/>
    <property type="molecule type" value="Genomic_DNA"/>
</dbReference>
<dbReference type="eggNOG" id="KOG0725">
    <property type="taxonomic scope" value="Eukaryota"/>
</dbReference>
<reference evidence="5 6" key="1">
    <citation type="journal article" date="2010" name="Proc. Natl. Acad. Sci. U.S.A.">
        <title>Insights into evolution of multicellular fungi from the assembled chromosomes of the mushroom Coprinopsis cinerea (Coprinus cinereus).</title>
        <authorList>
            <person name="Stajich J.E."/>
            <person name="Wilke S.K."/>
            <person name="Ahren D."/>
            <person name="Au C.H."/>
            <person name="Birren B.W."/>
            <person name="Borodovsky M."/>
            <person name="Burns C."/>
            <person name="Canback B."/>
            <person name="Casselton L.A."/>
            <person name="Cheng C.K."/>
            <person name="Deng J."/>
            <person name="Dietrich F.S."/>
            <person name="Fargo D.C."/>
            <person name="Farman M.L."/>
            <person name="Gathman A.C."/>
            <person name="Goldberg J."/>
            <person name="Guigo R."/>
            <person name="Hoegger P.J."/>
            <person name="Hooker J.B."/>
            <person name="Huggins A."/>
            <person name="James T.Y."/>
            <person name="Kamada T."/>
            <person name="Kilaru S."/>
            <person name="Kodira C."/>
            <person name="Kues U."/>
            <person name="Kupfer D."/>
            <person name="Kwan H.S."/>
            <person name="Lomsadze A."/>
            <person name="Li W."/>
            <person name="Lilly W.W."/>
            <person name="Ma L.J."/>
            <person name="Mackey A.J."/>
            <person name="Manning G."/>
            <person name="Martin F."/>
            <person name="Muraguchi H."/>
            <person name="Natvig D.O."/>
            <person name="Palmerini H."/>
            <person name="Ramesh M.A."/>
            <person name="Rehmeyer C.J."/>
            <person name="Roe B.A."/>
            <person name="Shenoy N."/>
            <person name="Stanke M."/>
            <person name="Ter-Hovhannisyan V."/>
            <person name="Tunlid A."/>
            <person name="Velagapudi R."/>
            <person name="Vision T.J."/>
            <person name="Zeng Q."/>
            <person name="Zolan M.E."/>
            <person name="Pukkila P.J."/>
        </authorList>
    </citation>
    <scope>NUCLEOTIDE SEQUENCE [LARGE SCALE GENOMIC DNA]</scope>
    <source>
        <strain evidence="6">Okayama-7 / 130 / ATCC MYA-4618 / FGSC 9003</strain>
    </source>
</reference>
<dbReference type="KEGG" id="cci:CC1G_09549"/>
<dbReference type="EC" id="1.1.1.100" evidence="2"/>
<dbReference type="InterPro" id="IPR036291">
    <property type="entry name" value="NAD(P)-bd_dom_sf"/>
</dbReference>
<evidence type="ECO:0000256" key="1">
    <source>
        <dbReference type="ARBA" id="ARBA00006484"/>
    </source>
</evidence>
<dbReference type="OrthoDB" id="498125at2759"/>
<evidence type="ECO:0000256" key="4">
    <source>
        <dbReference type="SAM" id="Coils"/>
    </source>
</evidence>
<dbReference type="InterPro" id="IPR002347">
    <property type="entry name" value="SDR_fam"/>
</dbReference>
<evidence type="ECO:0000313" key="5">
    <source>
        <dbReference type="EMBL" id="EAU82090.2"/>
    </source>
</evidence>
<dbReference type="Pfam" id="PF00106">
    <property type="entry name" value="adh_short"/>
    <property type="match status" value="1"/>
</dbReference>
<comment type="catalytic activity">
    <reaction evidence="3">
        <text>a (3R)-hydroxyacyl-[ACP] + NADP(+) = a 3-oxoacyl-[ACP] + NADPH + H(+)</text>
        <dbReference type="Rhea" id="RHEA:17397"/>
        <dbReference type="Rhea" id="RHEA-COMP:9916"/>
        <dbReference type="Rhea" id="RHEA-COMP:9945"/>
        <dbReference type="ChEBI" id="CHEBI:15378"/>
        <dbReference type="ChEBI" id="CHEBI:57783"/>
        <dbReference type="ChEBI" id="CHEBI:58349"/>
        <dbReference type="ChEBI" id="CHEBI:78776"/>
        <dbReference type="ChEBI" id="CHEBI:78827"/>
        <dbReference type="EC" id="1.1.1.100"/>
    </reaction>
</comment>
<dbReference type="GO" id="GO:0004316">
    <property type="term" value="F:3-oxoacyl-[acyl-carrier-protein] reductase (NADPH) activity"/>
    <property type="evidence" value="ECO:0007669"/>
    <property type="project" value="UniProtKB-EC"/>
</dbReference>
<comment type="similarity">
    <text evidence="1">Belongs to the short-chain dehydrogenases/reductases (SDR) family.</text>
</comment>
<dbReference type="AlphaFoldDB" id="A8P945"/>
<dbReference type="Proteomes" id="UP000001861">
    <property type="component" value="Unassembled WGS sequence"/>
</dbReference>
<dbReference type="VEuPathDB" id="FungiDB:CC1G_09549"/>
<gene>
    <name evidence="5" type="ORF">CC1G_09549</name>
</gene>
<dbReference type="HOGENOM" id="CLU_1209763_0_0_1"/>
<accession>A8P945</accession>
<dbReference type="OMA" id="GMNQKAR"/>
<dbReference type="GeneID" id="6016311"/>
<dbReference type="Gene3D" id="3.40.50.720">
    <property type="entry name" value="NAD(P)-binding Rossmann-like Domain"/>
    <property type="match status" value="2"/>
</dbReference>
<evidence type="ECO:0000256" key="3">
    <source>
        <dbReference type="ARBA" id="ARBA00048508"/>
    </source>
</evidence>
<proteinExistence type="inferred from homology"/>
<dbReference type="PANTHER" id="PTHR42879">
    <property type="entry name" value="3-OXOACYL-(ACYL-CARRIER-PROTEIN) REDUCTASE"/>
    <property type="match status" value="1"/>
</dbReference>
<dbReference type="Pfam" id="PF13561">
    <property type="entry name" value="adh_short_C2"/>
    <property type="match status" value="1"/>
</dbReference>
<sequence length="229" mass="24382">MLPRLIYSARTSFQTFNQGIRTMATSSNTGHPSGPRVAVVTGAAKGLGRAIALRLAQDGFDVALNDIAACEGELKKVEEELGAYGRRSVRCVGDVSLERDVKRLVEDAVAVLGGVDVAAGPSFPSFKKVHVADRIRPSTRKAQELGKHNITVNAYAPGPIDTEMLADIGRNVSTKDEFYSRKSNVAALGRMASPEDIAGIVSYLAGPDGKNVTGQTSLFIQILSTRSVH</sequence>
<protein>
    <recommendedName>
        <fullName evidence="2">3-oxoacyl-[acyl-carrier-protein] reductase</fullName>
        <ecNumber evidence="2">1.1.1.100</ecNumber>
    </recommendedName>
</protein>
<dbReference type="InParanoid" id="A8P945"/>
<comment type="caution">
    <text evidence="5">The sequence shown here is derived from an EMBL/GenBank/DDBJ whole genome shotgun (WGS) entry which is preliminary data.</text>
</comment>
<dbReference type="STRING" id="240176.A8P945"/>
<evidence type="ECO:0000313" key="6">
    <source>
        <dbReference type="Proteomes" id="UP000001861"/>
    </source>
</evidence>
<name>A8P945_COPC7</name>
<dbReference type="InterPro" id="IPR050259">
    <property type="entry name" value="SDR"/>
</dbReference>
<dbReference type="SUPFAM" id="SSF51735">
    <property type="entry name" value="NAD(P)-binding Rossmann-fold domains"/>
    <property type="match status" value="1"/>
</dbReference>
<organism evidence="5 6">
    <name type="scientific">Coprinopsis cinerea (strain Okayama-7 / 130 / ATCC MYA-4618 / FGSC 9003)</name>
    <name type="common">Inky cap fungus</name>
    <name type="synonym">Hormographiella aspergillata</name>
    <dbReference type="NCBI Taxonomy" id="240176"/>
    <lineage>
        <taxon>Eukaryota</taxon>
        <taxon>Fungi</taxon>
        <taxon>Dikarya</taxon>
        <taxon>Basidiomycota</taxon>
        <taxon>Agaricomycotina</taxon>
        <taxon>Agaricomycetes</taxon>
        <taxon>Agaricomycetidae</taxon>
        <taxon>Agaricales</taxon>
        <taxon>Agaricineae</taxon>
        <taxon>Psathyrellaceae</taxon>
        <taxon>Coprinopsis</taxon>
    </lineage>
</organism>
<evidence type="ECO:0000256" key="2">
    <source>
        <dbReference type="ARBA" id="ARBA00012948"/>
    </source>
</evidence>
<dbReference type="PRINTS" id="PR00081">
    <property type="entry name" value="GDHRDH"/>
</dbReference>
<dbReference type="PANTHER" id="PTHR42879:SF6">
    <property type="entry name" value="NADPH-DEPENDENT REDUCTASE BACG"/>
    <property type="match status" value="1"/>
</dbReference>